<evidence type="ECO:0000256" key="8">
    <source>
        <dbReference type="ARBA" id="ARBA00030117"/>
    </source>
</evidence>
<dbReference type="GO" id="GO:0045892">
    <property type="term" value="P:negative regulation of DNA-templated transcription"/>
    <property type="evidence" value="ECO:0007669"/>
    <property type="project" value="InterPro"/>
</dbReference>
<keyword evidence="12" id="KW-1185">Reference proteome</keyword>
<evidence type="ECO:0000256" key="5">
    <source>
        <dbReference type="ARBA" id="ARBA00023015"/>
    </source>
</evidence>
<feature type="domain" description="Anti-sigma-28 factor FlgM C-terminal" evidence="10">
    <location>
        <begin position="46"/>
        <end position="92"/>
    </location>
</feature>
<evidence type="ECO:0000259" key="10">
    <source>
        <dbReference type="Pfam" id="PF04316"/>
    </source>
</evidence>
<dbReference type="NCBIfam" id="TIGR03824">
    <property type="entry name" value="FlgM_jcvi"/>
    <property type="match status" value="1"/>
</dbReference>
<name>M2SFM7_9SPHN</name>
<evidence type="ECO:0000256" key="3">
    <source>
        <dbReference type="ARBA" id="ARBA00022491"/>
    </source>
</evidence>
<keyword evidence="4" id="KW-1005">Bacterial flagellum biogenesis</keyword>
<dbReference type="SUPFAM" id="SSF101498">
    <property type="entry name" value="Anti-sigma factor FlgM"/>
    <property type="match status" value="1"/>
</dbReference>
<evidence type="ECO:0000313" key="11">
    <source>
        <dbReference type="EMBL" id="EMD84170.1"/>
    </source>
</evidence>
<protein>
    <recommendedName>
        <fullName evidence="2">Negative regulator of flagellin synthesis</fullName>
    </recommendedName>
    <alternativeName>
        <fullName evidence="8">Anti-sigma-28 factor</fullName>
    </alternativeName>
</protein>
<dbReference type="PATRIC" id="fig|1234595.3.peg.100"/>
<dbReference type="AlphaFoldDB" id="M2SFM7"/>
<dbReference type="InterPro" id="IPR035890">
    <property type="entry name" value="Anti-sigma-28_factor_FlgM_sf"/>
</dbReference>
<dbReference type="GO" id="GO:0044781">
    <property type="term" value="P:bacterial-type flagellum organization"/>
    <property type="evidence" value="ECO:0007669"/>
    <property type="project" value="UniProtKB-KW"/>
</dbReference>
<evidence type="ECO:0000256" key="6">
    <source>
        <dbReference type="ARBA" id="ARBA00023163"/>
    </source>
</evidence>
<sequence>MNKVNGTVLATPRVANATAKNDEQLAAANAAKRSGAAEKAATSQPSVQLSAMASEATSAEAPVDRSRVEAIRSAIASGNYPVDAAAIADRLLAFERG</sequence>
<dbReference type="RefSeq" id="WP_008599474.1">
    <property type="nucleotide sequence ID" value="NZ_AMRV01000001.1"/>
</dbReference>
<feature type="compositionally biased region" description="Low complexity" evidence="9">
    <location>
        <begin position="29"/>
        <end position="41"/>
    </location>
</feature>
<comment type="function">
    <text evidence="7">Responsible for the coupling of flagellin expression to flagellar assembly by preventing expression of the flagellin genes when a component of the middle class of proteins is defective. It negatively regulates flagellar genes by inhibiting the activity of FliA by directly binding to FliA.</text>
</comment>
<evidence type="ECO:0000256" key="2">
    <source>
        <dbReference type="ARBA" id="ARBA00017823"/>
    </source>
</evidence>
<evidence type="ECO:0000256" key="9">
    <source>
        <dbReference type="SAM" id="MobiDB-lite"/>
    </source>
</evidence>
<evidence type="ECO:0000313" key="12">
    <source>
        <dbReference type="Proteomes" id="UP000011717"/>
    </source>
</evidence>
<dbReference type="InterPro" id="IPR031316">
    <property type="entry name" value="FlgM_C"/>
</dbReference>
<feature type="compositionally biased region" description="Low complexity" evidence="9">
    <location>
        <begin position="50"/>
        <end position="61"/>
    </location>
</feature>
<keyword evidence="6" id="KW-0804">Transcription</keyword>
<evidence type="ECO:0000256" key="4">
    <source>
        <dbReference type="ARBA" id="ARBA00022795"/>
    </source>
</evidence>
<evidence type="ECO:0000256" key="1">
    <source>
        <dbReference type="ARBA" id="ARBA00005322"/>
    </source>
</evidence>
<dbReference type="EMBL" id="AMRV01000001">
    <property type="protein sequence ID" value="EMD84170.1"/>
    <property type="molecule type" value="Genomic_DNA"/>
</dbReference>
<reference evidence="11 12" key="1">
    <citation type="journal article" date="2013" name="Genome Announc.">
        <title>Draft Genome Sequence of Strain JLT2015T, Belonging to the Family Sphingomonadaceae of the Alphaproteobacteria.</title>
        <authorList>
            <person name="Tang K."/>
            <person name="Liu K."/>
            <person name="Li S."/>
            <person name="Jiao N."/>
        </authorList>
    </citation>
    <scope>NUCLEOTIDE SEQUENCE [LARGE SCALE GENOMIC DNA]</scope>
    <source>
        <strain evidence="11 12">JLT2015</strain>
    </source>
</reference>
<keyword evidence="3" id="KW-0678">Repressor</keyword>
<proteinExistence type="inferred from homology"/>
<organism evidence="11 12">
    <name type="scientific">Pacificimonas flava</name>
    <dbReference type="NCBI Taxonomy" id="1234595"/>
    <lineage>
        <taxon>Bacteria</taxon>
        <taxon>Pseudomonadati</taxon>
        <taxon>Pseudomonadota</taxon>
        <taxon>Alphaproteobacteria</taxon>
        <taxon>Sphingomonadales</taxon>
        <taxon>Sphingosinicellaceae</taxon>
        <taxon>Pacificimonas</taxon>
    </lineage>
</organism>
<dbReference type="Proteomes" id="UP000011717">
    <property type="component" value="Unassembled WGS sequence"/>
</dbReference>
<comment type="caution">
    <text evidence="11">The sequence shown here is derived from an EMBL/GenBank/DDBJ whole genome shotgun (WGS) entry which is preliminary data.</text>
</comment>
<gene>
    <name evidence="11" type="ORF">C725_0100</name>
</gene>
<dbReference type="InterPro" id="IPR007412">
    <property type="entry name" value="FlgM"/>
</dbReference>
<comment type="similarity">
    <text evidence="1">Belongs to the FlgM family.</text>
</comment>
<keyword evidence="5" id="KW-0805">Transcription regulation</keyword>
<evidence type="ECO:0000256" key="7">
    <source>
        <dbReference type="ARBA" id="ARBA00024739"/>
    </source>
</evidence>
<dbReference type="Pfam" id="PF04316">
    <property type="entry name" value="FlgM"/>
    <property type="match status" value="1"/>
</dbReference>
<dbReference type="OrthoDB" id="7392062at2"/>
<feature type="region of interest" description="Disordered" evidence="9">
    <location>
        <begin position="29"/>
        <end position="65"/>
    </location>
</feature>
<accession>M2SFM7</accession>